<name>A0AAW1S209_9CHLO</name>
<evidence type="ECO:0000313" key="2">
    <source>
        <dbReference type="EMBL" id="KAK9839661.1"/>
    </source>
</evidence>
<dbReference type="EMBL" id="JALJOU010000015">
    <property type="protein sequence ID" value="KAK9839661.1"/>
    <property type="molecule type" value="Genomic_DNA"/>
</dbReference>
<accession>A0AAW1S209</accession>
<sequence length="92" mass="10147">MEGAGVDLPGPNVPAGFMFTRPRNVQPGPSPEVEDAGETLLSFYDLDVDRDFEATEASVGQQAPRVKVDADFFNRFPDDFDEDDMRPLARPS</sequence>
<gene>
    <name evidence="2" type="ORF">WJX81_004336</name>
</gene>
<feature type="region of interest" description="Disordered" evidence="1">
    <location>
        <begin position="1"/>
        <end position="34"/>
    </location>
</feature>
<comment type="caution">
    <text evidence="2">The sequence shown here is derived from an EMBL/GenBank/DDBJ whole genome shotgun (WGS) entry which is preliminary data.</text>
</comment>
<protein>
    <submittedName>
        <fullName evidence="2">Uncharacterized protein</fullName>
    </submittedName>
</protein>
<evidence type="ECO:0000313" key="3">
    <source>
        <dbReference type="Proteomes" id="UP001445335"/>
    </source>
</evidence>
<organism evidence="2 3">
    <name type="scientific">Elliptochloris bilobata</name>
    <dbReference type="NCBI Taxonomy" id="381761"/>
    <lineage>
        <taxon>Eukaryota</taxon>
        <taxon>Viridiplantae</taxon>
        <taxon>Chlorophyta</taxon>
        <taxon>core chlorophytes</taxon>
        <taxon>Trebouxiophyceae</taxon>
        <taxon>Trebouxiophyceae incertae sedis</taxon>
        <taxon>Elliptochloris clade</taxon>
        <taxon>Elliptochloris</taxon>
    </lineage>
</organism>
<dbReference type="AlphaFoldDB" id="A0AAW1S209"/>
<evidence type="ECO:0000256" key="1">
    <source>
        <dbReference type="SAM" id="MobiDB-lite"/>
    </source>
</evidence>
<reference evidence="2 3" key="1">
    <citation type="journal article" date="2024" name="Nat. Commun.">
        <title>Phylogenomics reveals the evolutionary origins of lichenization in chlorophyte algae.</title>
        <authorList>
            <person name="Puginier C."/>
            <person name="Libourel C."/>
            <person name="Otte J."/>
            <person name="Skaloud P."/>
            <person name="Haon M."/>
            <person name="Grisel S."/>
            <person name="Petersen M."/>
            <person name="Berrin J.G."/>
            <person name="Delaux P.M."/>
            <person name="Dal Grande F."/>
            <person name="Keller J."/>
        </authorList>
    </citation>
    <scope>NUCLEOTIDE SEQUENCE [LARGE SCALE GENOMIC DNA]</scope>
    <source>
        <strain evidence="2 3">SAG 245.80</strain>
    </source>
</reference>
<keyword evidence="3" id="KW-1185">Reference proteome</keyword>
<proteinExistence type="predicted"/>
<dbReference type="Proteomes" id="UP001445335">
    <property type="component" value="Unassembled WGS sequence"/>
</dbReference>